<evidence type="ECO:0000256" key="3">
    <source>
        <dbReference type="ARBA" id="ARBA00024226"/>
    </source>
</evidence>
<dbReference type="OrthoDB" id="310895at2759"/>
<evidence type="ECO:0000256" key="4">
    <source>
        <dbReference type="ARBA" id="ARBA00049194"/>
    </source>
</evidence>
<evidence type="ECO:0000256" key="5">
    <source>
        <dbReference type="SAM" id="MobiDB-lite"/>
    </source>
</evidence>
<accession>A0A2A9P7D0</accession>
<reference evidence="7 8" key="2">
    <citation type="journal article" date="2017" name="Sci. Rep.">
        <title>Ant-infecting Ophiocordyceps genomes reveal a high diversity of potential behavioral manipulation genes and a possible major role for enterotoxins.</title>
        <authorList>
            <person name="de Bekker C."/>
            <person name="Ohm R.A."/>
            <person name="Evans H.C."/>
            <person name="Brachmann A."/>
            <person name="Hughes D.P."/>
        </authorList>
    </citation>
    <scope>NUCLEOTIDE SEQUENCE [LARGE SCALE GENOMIC DNA]</scope>
    <source>
        <strain evidence="7 8">SC16a</strain>
    </source>
</reference>
<dbReference type="STRING" id="268505.A0A2A9P7D0"/>
<gene>
    <name evidence="7" type="ORF">XA68_15929</name>
</gene>
<evidence type="ECO:0000313" key="7">
    <source>
        <dbReference type="EMBL" id="PFH56837.1"/>
    </source>
</evidence>
<dbReference type="EMBL" id="LAZP02000500">
    <property type="protein sequence ID" value="PFH56837.1"/>
    <property type="molecule type" value="Genomic_DNA"/>
</dbReference>
<dbReference type="Gene3D" id="3.40.605.10">
    <property type="entry name" value="Aldehyde Dehydrogenase, Chain A, domain 1"/>
    <property type="match status" value="1"/>
</dbReference>
<dbReference type="Proteomes" id="UP000037136">
    <property type="component" value="Unassembled WGS sequence"/>
</dbReference>
<dbReference type="PANTHER" id="PTHR11699">
    <property type="entry name" value="ALDEHYDE DEHYDROGENASE-RELATED"/>
    <property type="match status" value="1"/>
</dbReference>
<dbReference type="GO" id="GO:0004029">
    <property type="term" value="F:aldehyde dehydrogenase (NAD+) activity"/>
    <property type="evidence" value="ECO:0007669"/>
    <property type="project" value="UniProtKB-EC"/>
</dbReference>
<dbReference type="Pfam" id="PF00171">
    <property type="entry name" value="Aldedh"/>
    <property type="match status" value="1"/>
</dbReference>
<dbReference type="InterPro" id="IPR016162">
    <property type="entry name" value="Ald_DH_N"/>
</dbReference>
<name>A0A2A9P7D0_OPHUN</name>
<comment type="catalytic activity">
    <reaction evidence="4">
        <text>an aldehyde + NAD(+) + H2O = a carboxylate + NADH + 2 H(+)</text>
        <dbReference type="Rhea" id="RHEA:16185"/>
        <dbReference type="ChEBI" id="CHEBI:15377"/>
        <dbReference type="ChEBI" id="CHEBI:15378"/>
        <dbReference type="ChEBI" id="CHEBI:17478"/>
        <dbReference type="ChEBI" id="CHEBI:29067"/>
        <dbReference type="ChEBI" id="CHEBI:57540"/>
        <dbReference type="ChEBI" id="CHEBI:57945"/>
        <dbReference type="EC" id="1.2.1.3"/>
    </reaction>
</comment>
<dbReference type="InterPro" id="IPR016163">
    <property type="entry name" value="Ald_DH_C"/>
</dbReference>
<dbReference type="AlphaFoldDB" id="A0A2A9P7D0"/>
<keyword evidence="2" id="KW-0560">Oxidoreductase</keyword>
<dbReference type="InterPro" id="IPR016161">
    <property type="entry name" value="Ald_DH/histidinol_DH"/>
</dbReference>
<sequence>MAEATLVGVGGRKITVPTGLFIDNSFTEASLGKTIDLENPASGAFLATVAAAQAEDVDRAVASSAAAFASKWRFDAPIKSRELLSKLADLIERDAEDLASLEALDAGMLYRESLGLSVTQSAETCRYYAGWVGKLDGRSMSIAQGMAYTRRQPFGVCAAIVPWNAPLMITLWKLAPAVAAGNTIIIKTPEAAPLYGQKLAQLIKEAGFPPGVINILCGLGPVAGQALADHPLVRKISFTGSGGVGRRILESSARGNMKRVTVELGGKGPSIVFADAEWENALLHTTMGITAHNGQICAAGSRIYVQDEIYDRFIAEFSARTRESVIGDPLLDSTTKGPLVNAAQKSRVRGYIQTALKEGNRLLHGGDGQDTEQPSDSSSTKDGHFVPNTAFVDVPPTATIMREEIFGPVASIARFKSEEEAIALANDSSLGLSAAVFTNDISRAIRVSDAIECGQVTVNMWGAVNVNTPFGGFKESGMGRDLGKEAMEEWTEIKSVKLNILHKL</sequence>
<evidence type="ECO:0000259" key="6">
    <source>
        <dbReference type="Pfam" id="PF00171"/>
    </source>
</evidence>
<proteinExistence type="inferred from homology"/>
<dbReference type="SUPFAM" id="SSF53720">
    <property type="entry name" value="ALDH-like"/>
    <property type="match status" value="1"/>
</dbReference>
<reference evidence="7 8" key="1">
    <citation type="journal article" date="2015" name="BMC Genomics">
        <title>Gene expression during zombie ant biting behavior reflects the complexity underlying fungal parasitic behavioral manipulation.</title>
        <authorList>
            <person name="de Bekker C."/>
            <person name="Ohm R.A."/>
            <person name="Loreto R.G."/>
            <person name="Sebastian A."/>
            <person name="Albert I."/>
            <person name="Merrow M."/>
            <person name="Brachmann A."/>
            <person name="Hughes D.P."/>
        </authorList>
    </citation>
    <scope>NUCLEOTIDE SEQUENCE [LARGE SCALE GENOMIC DNA]</scope>
    <source>
        <strain evidence="7 8">SC16a</strain>
    </source>
</reference>
<organism evidence="7 8">
    <name type="scientific">Ophiocordyceps unilateralis</name>
    <name type="common">Zombie-ant fungus</name>
    <name type="synonym">Torrubia unilateralis</name>
    <dbReference type="NCBI Taxonomy" id="268505"/>
    <lineage>
        <taxon>Eukaryota</taxon>
        <taxon>Fungi</taxon>
        <taxon>Dikarya</taxon>
        <taxon>Ascomycota</taxon>
        <taxon>Pezizomycotina</taxon>
        <taxon>Sordariomycetes</taxon>
        <taxon>Hypocreomycetidae</taxon>
        <taxon>Hypocreales</taxon>
        <taxon>Ophiocordycipitaceae</taxon>
        <taxon>Ophiocordyceps</taxon>
    </lineage>
</organism>
<feature type="domain" description="Aldehyde dehydrogenase" evidence="6">
    <location>
        <begin position="28"/>
        <end position="496"/>
    </location>
</feature>
<feature type="region of interest" description="Disordered" evidence="5">
    <location>
        <begin position="361"/>
        <end position="387"/>
    </location>
</feature>
<evidence type="ECO:0000313" key="8">
    <source>
        <dbReference type="Proteomes" id="UP000037136"/>
    </source>
</evidence>
<evidence type="ECO:0000256" key="2">
    <source>
        <dbReference type="ARBA" id="ARBA00023002"/>
    </source>
</evidence>
<evidence type="ECO:0000256" key="1">
    <source>
        <dbReference type="ARBA" id="ARBA00009986"/>
    </source>
</evidence>
<dbReference type="FunFam" id="3.40.309.10:FF:000012">
    <property type="entry name" value="Betaine aldehyde dehydrogenase"/>
    <property type="match status" value="1"/>
</dbReference>
<dbReference type="InterPro" id="IPR015590">
    <property type="entry name" value="Aldehyde_DH_dom"/>
</dbReference>
<comment type="similarity">
    <text evidence="1">Belongs to the aldehyde dehydrogenase family.</text>
</comment>
<dbReference type="FunFam" id="3.40.605.10:FF:000007">
    <property type="entry name" value="NAD/NADP-dependent betaine aldehyde dehydrogenase"/>
    <property type="match status" value="1"/>
</dbReference>
<dbReference type="Gene3D" id="3.40.309.10">
    <property type="entry name" value="Aldehyde Dehydrogenase, Chain A, domain 2"/>
    <property type="match status" value="1"/>
</dbReference>
<keyword evidence="8" id="KW-1185">Reference proteome</keyword>
<comment type="caution">
    <text evidence="7">The sequence shown here is derived from an EMBL/GenBank/DDBJ whole genome shotgun (WGS) entry which is preliminary data.</text>
</comment>
<protein>
    <recommendedName>
        <fullName evidence="3">aldehyde dehydrogenase (NAD(+))</fullName>
        <ecNumber evidence="3">1.2.1.3</ecNumber>
    </recommendedName>
</protein>
<dbReference type="EC" id="1.2.1.3" evidence="3"/>